<feature type="transmembrane region" description="Helical" evidence="8">
    <location>
        <begin position="216"/>
        <end position="234"/>
    </location>
</feature>
<accession>A0A9P4PTD6</accession>
<dbReference type="AlphaFoldDB" id="A0A9P4PTD6"/>
<feature type="transmembrane region" description="Helical" evidence="8">
    <location>
        <begin position="246"/>
        <end position="271"/>
    </location>
</feature>
<feature type="transmembrane region" description="Helical" evidence="8">
    <location>
        <begin position="93"/>
        <end position="117"/>
    </location>
</feature>
<evidence type="ECO:0000313" key="10">
    <source>
        <dbReference type="Proteomes" id="UP000799764"/>
    </source>
</evidence>
<dbReference type="GO" id="GO:0022857">
    <property type="term" value="F:transmembrane transporter activity"/>
    <property type="evidence" value="ECO:0007669"/>
    <property type="project" value="InterPro"/>
</dbReference>
<keyword evidence="6 8" id="KW-0472">Membrane</keyword>
<feature type="transmembrane region" description="Helical" evidence="8">
    <location>
        <begin position="467"/>
        <end position="487"/>
    </location>
</feature>
<evidence type="ECO:0000313" key="9">
    <source>
        <dbReference type="EMBL" id="KAF2449008.1"/>
    </source>
</evidence>
<dbReference type="FunFam" id="1.20.1250.20:FF:000284">
    <property type="entry name" value="Siderophore iron transporter mirB"/>
    <property type="match status" value="1"/>
</dbReference>
<sequence length="615" mass="67613">MGISFRGLTTAALASKDGRDAAMTEKDVADVPASVAHASSVDAGHRPGDEKLGAPRSELEVDDDSLNKVDTTVEAGVRKAQAMTLVWTKSEILMAYANVWLLAFLLSFTSSSLYLMAPYVTSSFQSHSLTALTGVISNIVAGIWKLPYAKIMNVWGRPLALTIGVTSCVVGLVMMAACKNVQTYCAAMTFWSAGYNMVDFSITIFVADTSKLKNRGFYLGFVSSPFLITTWVYPPAMERVLADGGIGFKWAFGIFSILVPIVAAPLILLFIKNNRKARAQGLVPEEPSRGNFLQSLKYYFVEFDVVGLLILATGLALFLLAFNLYSLQKDTWKSPLIICFIIFGFLLIVAFGVWEKWGAPVTFVPWHLLKNRTVIFTYTMAFTLYIGWYVWDSYLYSMLVVVFNQPVLYAGYINNTYTMGSCTCSLIYGLALRYYGKLKVYSFFLGVPLTILGVGLMIHFRQPEVNVGYIVMCLIFIAFGGGILVISEQTTLMAVSKQQDYPALLATESMIIAVGSAIGSTIAGAIWTGVFPVRLMNNLPAESLADFASIYGDLTVQSSYPVGSATRDAINLSYGQAQRYMLITGTCIYLLTWVSVALWQNVDVRKTKQRTVGLI</sequence>
<feature type="transmembrane region" description="Helical" evidence="8">
    <location>
        <begin position="159"/>
        <end position="177"/>
    </location>
</feature>
<evidence type="ECO:0000256" key="4">
    <source>
        <dbReference type="ARBA" id="ARBA00022692"/>
    </source>
</evidence>
<feature type="transmembrane region" description="Helical" evidence="8">
    <location>
        <begin position="580"/>
        <end position="599"/>
    </location>
</feature>
<dbReference type="SUPFAM" id="SSF103473">
    <property type="entry name" value="MFS general substrate transporter"/>
    <property type="match status" value="1"/>
</dbReference>
<keyword evidence="10" id="KW-1185">Reference proteome</keyword>
<organism evidence="9 10">
    <name type="scientific">Karstenula rhodostoma CBS 690.94</name>
    <dbReference type="NCBI Taxonomy" id="1392251"/>
    <lineage>
        <taxon>Eukaryota</taxon>
        <taxon>Fungi</taxon>
        <taxon>Dikarya</taxon>
        <taxon>Ascomycota</taxon>
        <taxon>Pezizomycotina</taxon>
        <taxon>Dothideomycetes</taxon>
        <taxon>Pleosporomycetidae</taxon>
        <taxon>Pleosporales</taxon>
        <taxon>Massarineae</taxon>
        <taxon>Didymosphaeriaceae</taxon>
        <taxon>Karstenula</taxon>
    </lineage>
</organism>
<comment type="caution">
    <text evidence="9">The sequence shown here is derived from an EMBL/GenBank/DDBJ whole genome shotgun (WGS) entry which is preliminary data.</text>
</comment>
<feature type="transmembrane region" description="Helical" evidence="8">
    <location>
        <begin position="374"/>
        <end position="391"/>
    </location>
</feature>
<keyword evidence="5 8" id="KW-1133">Transmembrane helix</keyword>
<dbReference type="InterPro" id="IPR011701">
    <property type="entry name" value="MFS"/>
</dbReference>
<proteinExistence type="inferred from homology"/>
<reference evidence="9" key="1">
    <citation type="journal article" date="2020" name="Stud. Mycol.">
        <title>101 Dothideomycetes genomes: a test case for predicting lifestyles and emergence of pathogens.</title>
        <authorList>
            <person name="Haridas S."/>
            <person name="Albert R."/>
            <person name="Binder M."/>
            <person name="Bloem J."/>
            <person name="Labutti K."/>
            <person name="Salamov A."/>
            <person name="Andreopoulos B."/>
            <person name="Baker S."/>
            <person name="Barry K."/>
            <person name="Bills G."/>
            <person name="Bluhm B."/>
            <person name="Cannon C."/>
            <person name="Castanera R."/>
            <person name="Culley D."/>
            <person name="Daum C."/>
            <person name="Ezra D."/>
            <person name="Gonzalez J."/>
            <person name="Henrissat B."/>
            <person name="Kuo A."/>
            <person name="Liang C."/>
            <person name="Lipzen A."/>
            <person name="Lutzoni F."/>
            <person name="Magnuson J."/>
            <person name="Mondo S."/>
            <person name="Nolan M."/>
            <person name="Ohm R."/>
            <person name="Pangilinan J."/>
            <person name="Park H.-J."/>
            <person name="Ramirez L."/>
            <person name="Alfaro M."/>
            <person name="Sun H."/>
            <person name="Tritt A."/>
            <person name="Yoshinaga Y."/>
            <person name="Zwiers L.-H."/>
            <person name="Turgeon B."/>
            <person name="Goodwin S."/>
            <person name="Spatafora J."/>
            <person name="Crous P."/>
            <person name="Grigoriev I."/>
        </authorList>
    </citation>
    <scope>NUCLEOTIDE SEQUENCE</scope>
    <source>
        <strain evidence="9">CBS 690.94</strain>
    </source>
</reference>
<feature type="transmembrane region" description="Helical" evidence="8">
    <location>
        <begin position="508"/>
        <end position="530"/>
    </location>
</feature>
<feature type="transmembrane region" description="Helical" evidence="8">
    <location>
        <begin position="129"/>
        <end position="147"/>
    </location>
</feature>
<evidence type="ECO:0000256" key="7">
    <source>
        <dbReference type="SAM" id="MobiDB-lite"/>
    </source>
</evidence>
<feature type="transmembrane region" description="Helical" evidence="8">
    <location>
        <begin position="298"/>
        <end position="322"/>
    </location>
</feature>
<dbReference type="Pfam" id="PF07690">
    <property type="entry name" value="MFS_1"/>
    <property type="match status" value="1"/>
</dbReference>
<dbReference type="InterPro" id="IPR036259">
    <property type="entry name" value="MFS_trans_sf"/>
</dbReference>
<feature type="transmembrane region" description="Helical" evidence="8">
    <location>
        <begin position="334"/>
        <end position="354"/>
    </location>
</feature>
<evidence type="ECO:0000256" key="3">
    <source>
        <dbReference type="ARBA" id="ARBA00022448"/>
    </source>
</evidence>
<feature type="transmembrane region" description="Helical" evidence="8">
    <location>
        <begin position="411"/>
        <end position="431"/>
    </location>
</feature>
<evidence type="ECO:0000256" key="8">
    <source>
        <dbReference type="SAM" id="Phobius"/>
    </source>
</evidence>
<feature type="compositionally biased region" description="Basic and acidic residues" evidence="7">
    <location>
        <begin position="43"/>
        <end position="59"/>
    </location>
</feature>
<name>A0A9P4PTD6_9PLEO</name>
<comment type="similarity">
    <text evidence="2">Belongs to the major facilitator superfamily.</text>
</comment>
<feature type="region of interest" description="Disordered" evidence="7">
    <location>
        <begin position="37"/>
        <end position="63"/>
    </location>
</feature>
<dbReference type="OrthoDB" id="4078873at2759"/>
<dbReference type="Proteomes" id="UP000799764">
    <property type="component" value="Unassembled WGS sequence"/>
</dbReference>
<evidence type="ECO:0000256" key="2">
    <source>
        <dbReference type="ARBA" id="ARBA00008335"/>
    </source>
</evidence>
<gene>
    <name evidence="9" type="ORF">P171DRAFT_222767</name>
</gene>
<dbReference type="PANTHER" id="PTHR23501">
    <property type="entry name" value="MAJOR FACILITATOR SUPERFAMILY"/>
    <property type="match status" value="1"/>
</dbReference>
<feature type="transmembrane region" description="Helical" evidence="8">
    <location>
        <begin position="443"/>
        <end position="461"/>
    </location>
</feature>
<evidence type="ECO:0000256" key="6">
    <source>
        <dbReference type="ARBA" id="ARBA00023136"/>
    </source>
</evidence>
<protein>
    <submittedName>
        <fullName evidence="9">Siderophore iron transporter mirB</fullName>
    </submittedName>
</protein>
<keyword evidence="3" id="KW-0813">Transport</keyword>
<feature type="transmembrane region" description="Helical" evidence="8">
    <location>
        <begin position="189"/>
        <end position="207"/>
    </location>
</feature>
<keyword evidence="4 8" id="KW-0812">Transmembrane</keyword>
<dbReference type="GO" id="GO:0005886">
    <property type="term" value="C:plasma membrane"/>
    <property type="evidence" value="ECO:0007669"/>
    <property type="project" value="TreeGrafter"/>
</dbReference>
<dbReference type="PANTHER" id="PTHR23501:SF3">
    <property type="entry name" value="MAJOR FACILITATOR SUPERFAMILY (MFS) PROFILE DOMAIN-CONTAINING PROTEIN"/>
    <property type="match status" value="1"/>
</dbReference>
<dbReference type="EMBL" id="MU001495">
    <property type="protein sequence ID" value="KAF2449008.1"/>
    <property type="molecule type" value="Genomic_DNA"/>
</dbReference>
<evidence type="ECO:0000256" key="5">
    <source>
        <dbReference type="ARBA" id="ARBA00022989"/>
    </source>
</evidence>
<dbReference type="Gene3D" id="1.20.1250.20">
    <property type="entry name" value="MFS general substrate transporter like domains"/>
    <property type="match status" value="2"/>
</dbReference>
<evidence type="ECO:0000256" key="1">
    <source>
        <dbReference type="ARBA" id="ARBA00004141"/>
    </source>
</evidence>
<comment type="subcellular location">
    <subcellularLocation>
        <location evidence="1">Membrane</location>
        <topology evidence="1">Multi-pass membrane protein</topology>
    </subcellularLocation>
</comment>